<dbReference type="AlphaFoldDB" id="A0AAE4F0R0"/>
<organism evidence="1 2">
    <name type="scientific">Haloarcula terrestris</name>
    <dbReference type="NCBI Taxonomy" id="2950533"/>
    <lineage>
        <taxon>Archaea</taxon>
        <taxon>Methanobacteriati</taxon>
        <taxon>Methanobacteriota</taxon>
        <taxon>Stenosarchaea group</taxon>
        <taxon>Halobacteria</taxon>
        <taxon>Halobacteriales</taxon>
        <taxon>Haloarculaceae</taxon>
        <taxon>Haloarcula</taxon>
    </lineage>
</organism>
<dbReference type="Proteomes" id="UP001253439">
    <property type="component" value="Unassembled WGS sequence"/>
</dbReference>
<reference evidence="1 2" key="1">
    <citation type="submission" date="2022-06" db="EMBL/GenBank/DDBJ databases">
        <title>Haloarcula sp. a new haloarchaeum isolate from saline soil.</title>
        <authorList>
            <person name="Strakova D."/>
            <person name="Galisteo C."/>
            <person name="Sanchez-Porro C."/>
            <person name="Ventosa A."/>
        </authorList>
    </citation>
    <scope>NUCLEOTIDE SEQUENCE [LARGE SCALE GENOMIC DNA]</scope>
    <source>
        <strain evidence="1 2">S1AR25-5A</strain>
    </source>
</reference>
<comment type="caution">
    <text evidence="1">The sequence shown here is derived from an EMBL/GenBank/DDBJ whole genome shotgun (WGS) entry which is preliminary data.</text>
</comment>
<keyword evidence="2" id="KW-1185">Reference proteome</keyword>
<dbReference type="EMBL" id="JAMQOM010000026">
    <property type="protein sequence ID" value="MDS0223795.1"/>
    <property type="molecule type" value="Genomic_DNA"/>
</dbReference>
<accession>A0AAE4F0R0</accession>
<proteinExistence type="predicted"/>
<dbReference type="RefSeq" id="WP_310898272.1">
    <property type="nucleotide sequence ID" value="NZ_JAMQOM010000026.1"/>
</dbReference>
<sequence>IREDRAKARGLWLSKREFHAARRGVGNDDLQGVYERASLWSSLLEYMDSMVFATRVFTIAYEQKSGMDDAGEVDLGRWAIDERRFDYYTKQVELFDGVEGLEEFSRLARDKSDELAEEYKQPEDDISVERLDAILPSYEALLHAGDVFDEFVCEMLGYGWGR</sequence>
<gene>
    <name evidence="1" type="ORF">NDI54_20925</name>
</gene>
<protein>
    <submittedName>
        <fullName evidence="1">Uncharacterized protein</fullName>
    </submittedName>
</protein>
<feature type="non-terminal residue" evidence="1">
    <location>
        <position position="1"/>
    </location>
</feature>
<name>A0AAE4F0R0_9EURY</name>
<evidence type="ECO:0000313" key="2">
    <source>
        <dbReference type="Proteomes" id="UP001253439"/>
    </source>
</evidence>
<evidence type="ECO:0000313" key="1">
    <source>
        <dbReference type="EMBL" id="MDS0223795.1"/>
    </source>
</evidence>